<dbReference type="GO" id="GO:1990904">
    <property type="term" value="C:ribonucleoprotein complex"/>
    <property type="evidence" value="ECO:0007669"/>
    <property type="project" value="UniProtKB-KW"/>
</dbReference>
<evidence type="ECO:0000313" key="6">
    <source>
        <dbReference type="Proteomes" id="UP000233654"/>
    </source>
</evidence>
<gene>
    <name evidence="4 5" type="primary">rpsF</name>
    <name evidence="5" type="ORF">CVT63_05495</name>
</gene>
<dbReference type="GO" id="GO:0070181">
    <property type="term" value="F:small ribosomal subunit rRNA binding"/>
    <property type="evidence" value="ECO:0007669"/>
    <property type="project" value="TreeGrafter"/>
</dbReference>
<comment type="similarity">
    <text evidence="1 4">Belongs to the bacterial ribosomal protein bS6 family.</text>
</comment>
<keyword evidence="4" id="KW-0694">RNA-binding</keyword>
<dbReference type="GO" id="GO:0005840">
    <property type="term" value="C:ribosome"/>
    <property type="evidence" value="ECO:0007669"/>
    <property type="project" value="UniProtKB-KW"/>
</dbReference>
<evidence type="ECO:0000313" key="5">
    <source>
        <dbReference type="EMBL" id="PKQ27908.1"/>
    </source>
</evidence>
<dbReference type="InterPro" id="IPR020814">
    <property type="entry name" value="Ribosomal_S6_plastid/chlpt"/>
</dbReference>
<evidence type="ECO:0000256" key="1">
    <source>
        <dbReference type="ARBA" id="ARBA00009512"/>
    </source>
</evidence>
<dbReference type="Gene3D" id="3.30.70.60">
    <property type="match status" value="1"/>
</dbReference>
<dbReference type="Proteomes" id="UP000233654">
    <property type="component" value="Unassembled WGS sequence"/>
</dbReference>
<dbReference type="CDD" id="cd00473">
    <property type="entry name" value="bS6"/>
    <property type="match status" value="1"/>
</dbReference>
<dbReference type="GO" id="GO:0005737">
    <property type="term" value="C:cytoplasm"/>
    <property type="evidence" value="ECO:0007669"/>
    <property type="project" value="UniProtKB-ARBA"/>
</dbReference>
<accession>A0A2N3G5N2</accession>
<evidence type="ECO:0000256" key="2">
    <source>
        <dbReference type="ARBA" id="ARBA00035104"/>
    </source>
</evidence>
<keyword evidence="4" id="KW-0687">Ribonucleoprotein</keyword>
<keyword evidence="4 5" id="KW-0689">Ribosomal protein</keyword>
<dbReference type="EMBL" id="PHEX01000044">
    <property type="protein sequence ID" value="PKQ27908.1"/>
    <property type="molecule type" value="Genomic_DNA"/>
</dbReference>
<proteinExistence type="inferred from homology"/>
<dbReference type="Pfam" id="PF01250">
    <property type="entry name" value="Ribosomal_S6"/>
    <property type="match status" value="1"/>
</dbReference>
<dbReference type="GO" id="GO:0003735">
    <property type="term" value="F:structural constituent of ribosome"/>
    <property type="evidence" value="ECO:0007669"/>
    <property type="project" value="InterPro"/>
</dbReference>
<keyword evidence="4" id="KW-0699">rRNA-binding</keyword>
<evidence type="ECO:0000256" key="3">
    <source>
        <dbReference type="ARBA" id="ARBA00035294"/>
    </source>
</evidence>
<dbReference type="SUPFAM" id="SSF54995">
    <property type="entry name" value="Ribosomal protein S6"/>
    <property type="match status" value="1"/>
</dbReference>
<dbReference type="InterPro" id="IPR035980">
    <property type="entry name" value="Ribosomal_bS6_sf"/>
</dbReference>
<dbReference type="AlphaFoldDB" id="A0A2N3G5N2"/>
<sequence length="96" mass="11215">MRKYETMLIARADLEETQLKALFDDVSALIVREEGFVKSVDVWGLRRLEYPIEHQESGHYAVINFESGVGVVKEMERVMNIRDDVLRIKTFVRDRG</sequence>
<dbReference type="InterPro" id="IPR014717">
    <property type="entry name" value="Transl_elong_EF1B/ribsomal_bS6"/>
</dbReference>
<comment type="function">
    <text evidence="2 4">Binds together with bS18 to 16S ribosomal RNA.</text>
</comment>
<evidence type="ECO:0000256" key="4">
    <source>
        <dbReference type="HAMAP-Rule" id="MF_00360"/>
    </source>
</evidence>
<reference evidence="5 6" key="1">
    <citation type="journal article" date="2017" name="ISME J.">
        <title>Potential for microbial H2 and metal transformations associated with novel bacteria and archaea in deep terrestrial subsurface sediments.</title>
        <authorList>
            <person name="Hernsdorf A.W."/>
            <person name="Amano Y."/>
            <person name="Miyakawa K."/>
            <person name="Ise K."/>
            <person name="Suzuki Y."/>
            <person name="Anantharaman K."/>
            <person name="Probst A."/>
            <person name="Burstein D."/>
            <person name="Thomas B.C."/>
            <person name="Banfield J.F."/>
        </authorList>
    </citation>
    <scope>NUCLEOTIDE SEQUENCE [LARGE SCALE GENOMIC DNA]</scope>
    <source>
        <strain evidence="5">HGW-Actinobacteria-3</strain>
    </source>
</reference>
<protein>
    <recommendedName>
        <fullName evidence="3 4">Small ribosomal subunit protein bS6</fullName>
    </recommendedName>
</protein>
<comment type="caution">
    <text evidence="5">The sequence shown here is derived from an EMBL/GenBank/DDBJ whole genome shotgun (WGS) entry which is preliminary data.</text>
</comment>
<dbReference type="InterPro" id="IPR000529">
    <property type="entry name" value="Ribosomal_bS6"/>
</dbReference>
<dbReference type="HAMAP" id="MF_00360">
    <property type="entry name" value="Ribosomal_bS6"/>
    <property type="match status" value="1"/>
</dbReference>
<dbReference type="GO" id="GO:0006412">
    <property type="term" value="P:translation"/>
    <property type="evidence" value="ECO:0007669"/>
    <property type="project" value="UniProtKB-UniRule"/>
</dbReference>
<dbReference type="PANTHER" id="PTHR21011:SF1">
    <property type="entry name" value="SMALL RIBOSOMAL SUBUNIT PROTEIN BS6M"/>
    <property type="match status" value="1"/>
</dbReference>
<organism evidence="5 6">
    <name type="scientific">Candidatus Anoxymicrobium japonicum</name>
    <dbReference type="NCBI Taxonomy" id="2013648"/>
    <lineage>
        <taxon>Bacteria</taxon>
        <taxon>Bacillati</taxon>
        <taxon>Actinomycetota</taxon>
        <taxon>Candidatus Geothermincolia</taxon>
        <taxon>Candidatus Geothermincolales</taxon>
        <taxon>Candidatus Anoxymicrobiaceae</taxon>
        <taxon>Candidatus Anoxymicrobium</taxon>
    </lineage>
</organism>
<dbReference type="PANTHER" id="PTHR21011">
    <property type="entry name" value="MITOCHONDRIAL 28S RIBOSOMAL PROTEIN S6"/>
    <property type="match status" value="1"/>
</dbReference>
<dbReference type="NCBIfam" id="TIGR00166">
    <property type="entry name" value="S6"/>
    <property type="match status" value="1"/>
</dbReference>
<name>A0A2N3G5N2_9ACTN</name>